<comment type="caution">
    <text evidence="1">The sequence shown here is derived from an EMBL/GenBank/DDBJ whole genome shotgun (WGS) entry which is preliminary data.</text>
</comment>
<gene>
    <name evidence="1" type="ORF">Amon01_000863600</name>
</gene>
<dbReference type="EMBL" id="BSXU01007885">
    <property type="protein sequence ID" value="GMG56708.1"/>
    <property type="molecule type" value="Genomic_DNA"/>
</dbReference>
<accession>A0A9W7DKY7</accession>
<sequence>MATLNFTTKPLALHNVCKEGLWDWSNDGSMMIPNPDDPQPVVLQNRDIALMLKRISNDSGFWLNREL</sequence>
<evidence type="ECO:0000313" key="2">
    <source>
        <dbReference type="Proteomes" id="UP001165063"/>
    </source>
</evidence>
<evidence type="ECO:0000313" key="1">
    <source>
        <dbReference type="EMBL" id="GMG56708.1"/>
    </source>
</evidence>
<name>A0A9W7DKY7_AMBMO</name>
<dbReference type="AlphaFoldDB" id="A0A9W7DKY7"/>
<organism evidence="1 2">
    <name type="scientific">Ambrosiozyma monospora</name>
    <name type="common">Yeast</name>
    <name type="synonym">Endomycopsis monosporus</name>
    <dbReference type="NCBI Taxonomy" id="43982"/>
    <lineage>
        <taxon>Eukaryota</taxon>
        <taxon>Fungi</taxon>
        <taxon>Dikarya</taxon>
        <taxon>Ascomycota</taxon>
        <taxon>Saccharomycotina</taxon>
        <taxon>Pichiomycetes</taxon>
        <taxon>Pichiales</taxon>
        <taxon>Pichiaceae</taxon>
        <taxon>Ambrosiozyma</taxon>
    </lineage>
</organism>
<proteinExistence type="predicted"/>
<dbReference type="Proteomes" id="UP001165063">
    <property type="component" value="Unassembled WGS sequence"/>
</dbReference>
<protein>
    <submittedName>
        <fullName evidence="1">Unnamed protein product</fullName>
    </submittedName>
</protein>
<reference evidence="1" key="1">
    <citation type="submission" date="2023-04" db="EMBL/GenBank/DDBJ databases">
        <title>Ambrosiozyma monospora NBRC 1965.</title>
        <authorList>
            <person name="Ichikawa N."/>
            <person name="Sato H."/>
            <person name="Tonouchi N."/>
        </authorList>
    </citation>
    <scope>NUCLEOTIDE SEQUENCE</scope>
    <source>
        <strain evidence="1">NBRC 1965</strain>
    </source>
</reference>
<keyword evidence="2" id="KW-1185">Reference proteome</keyword>